<organism evidence="3 4">
    <name type="scientific">Botryotinia fuckeliana (strain B05.10)</name>
    <name type="common">Noble rot fungus</name>
    <name type="synonym">Botrytis cinerea</name>
    <dbReference type="NCBI Taxonomy" id="332648"/>
    <lineage>
        <taxon>Eukaryota</taxon>
        <taxon>Fungi</taxon>
        <taxon>Dikarya</taxon>
        <taxon>Ascomycota</taxon>
        <taxon>Pezizomycotina</taxon>
        <taxon>Leotiomycetes</taxon>
        <taxon>Helotiales</taxon>
        <taxon>Sclerotiniaceae</taxon>
        <taxon>Botrytis</taxon>
    </lineage>
</organism>
<reference evidence="3 4" key="2">
    <citation type="journal article" date="2012" name="Eukaryot. Cell">
        <title>Genome update of Botrytis cinerea strains B05.10 and T4.</title>
        <authorList>
            <person name="Staats M."/>
            <person name="van Kan J.A."/>
        </authorList>
    </citation>
    <scope>NUCLEOTIDE SEQUENCE [LARGE SCALE GENOMIC DNA]</scope>
    <source>
        <strain evidence="3 4">B05.10</strain>
    </source>
</reference>
<dbReference type="InterPro" id="IPR051678">
    <property type="entry name" value="AGP_Transferase"/>
</dbReference>
<evidence type="ECO:0000259" key="2">
    <source>
        <dbReference type="Pfam" id="PF01636"/>
    </source>
</evidence>
<dbReference type="SUPFAM" id="SSF56112">
    <property type="entry name" value="Protein kinase-like (PK-like)"/>
    <property type="match status" value="1"/>
</dbReference>
<dbReference type="GeneID" id="5435092"/>
<dbReference type="Gene3D" id="3.90.1200.10">
    <property type="match status" value="1"/>
</dbReference>
<sequence>MITTKGKNTVVKYAPFRGTTDEEAKEHYAKRPRNQDLLLCINCGYTAYHAWGCYYLSHVNIMYEAGTRGVWSIGEEYLLKELAIEEEIWGEQSWLGPEYAITRFLEANSKIPVVKYVKHWTDSESHFFFMKRIPGESLYNMFYDGITRADLLVLAEEAADYLVELRSFTSDKLEAPGGDPVRDKKFNPQHPPHFWTSDVDKWWAGVEPHIKDKSKKGILKEKYGLCVKPEGPFVLSHGDLNAQNIIVKDNHISGIIDWERGGYLPVWWEWRQLTRVQMSGWGNAVIEALGRRNALPSEEEMTLWKSFYNIFYDAYEDKTGVHRNPKWKTNDREFYWTQPSYPHYRAEEKPWDCEDIAKRNREGIEKIEAEKKAIEDRIKTAEDRAKVAEEKLAENETIVAEFNKLSVEERENLKRRK</sequence>
<evidence type="ECO:0000256" key="1">
    <source>
        <dbReference type="SAM" id="Coils"/>
    </source>
</evidence>
<evidence type="ECO:0000313" key="4">
    <source>
        <dbReference type="Proteomes" id="UP000001798"/>
    </source>
</evidence>
<feature type="coiled-coil region" evidence="1">
    <location>
        <begin position="357"/>
        <end position="398"/>
    </location>
</feature>
<dbReference type="OrthoDB" id="8300194at2759"/>
<proteinExistence type="predicted"/>
<dbReference type="AlphaFoldDB" id="A0A384JS31"/>
<keyword evidence="4" id="KW-1185">Reference proteome</keyword>
<dbReference type="VEuPathDB" id="FungiDB:Bcin09g02530"/>
<dbReference type="EMBL" id="CP009813">
    <property type="protein sequence ID" value="ATZ53396.1"/>
    <property type="molecule type" value="Genomic_DNA"/>
</dbReference>
<dbReference type="PANTHER" id="PTHR21310:SF48">
    <property type="entry name" value="AMINOGLYCOSIDE PHOSPHOTRANSFERASE DOMAIN-CONTAINING PROTEIN"/>
    <property type="match status" value="1"/>
</dbReference>
<protein>
    <recommendedName>
        <fullName evidence="2">Aminoglycoside phosphotransferase domain-containing protein</fullName>
    </recommendedName>
</protein>
<keyword evidence="1" id="KW-0175">Coiled coil</keyword>
<dbReference type="InterPro" id="IPR011009">
    <property type="entry name" value="Kinase-like_dom_sf"/>
</dbReference>
<dbReference type="RefSeq" id="XP_001554538.2">
    <property type="nucleotide sequence ID" value="XM_001554488.2"/>
</dbReference>
<evidence type="ECO:0000313" key="3">
    <source>
        <dbReference type="EMBL" id="ATZ53396.1"/>
    </source>
</evidence>
<reference evidence="3 4" key="3">
    <citation type="journal article" date="2017" name="Mol. Plant Pathol.">
        <title>A gapless genome sequence of the fungus Botrytis cinerea.</title>
        <authorList>
            <person name="Van Kan J.A."/>
            <person name="Stassen J.H."/>
            <person name="Mosbach A."/>
            <person name="Van Der Lee T.A."/>
            <person name="Faino L."/>
            <person name="Farmer A.D."/>
            <person name="Papasotiriou D.G."/>
            <person name="Zhou S."/>
            <person name="Seidl M.F."/>
            <person name="Cottam E."/>
            <person name="Edel D."/>
            <person name="Hahn M."/>
            <person name="Schwartz D.C."/>
            <person name="Dietrich R.A."/>
            <person name="Widdison S."/>
            <person name="Scalliet G."/>
        </authorList>
    </citation>
    <scope>NUCLEOTIDE SEQUENCE [LARGE SCALE GENOMIC DNA]</scope>
    <source>
        <strain evidence="3 4">B05.10</strain>
    </source>
</reference>
<reference evidence="3 4" key="1">
    <citation type="journal article" date="2011" name="PLoS Genet.">
        <title>Genomic analysis of the necrotrophic fungal pathogens Sclerotinia sclerotiorum and Botrytis cinerea.</title>
        <authorList>
            <person name="Amselem J."/>
            <person name="Cuomo C.A."/>
            <person name="van Kan J.A."/>
            <person name="Viaud M."/>
            <person name="Benito E.P."/>
            <person name="Couloux A."/>
            <person name="Coutinho P.M."/>
            <person name="de Vries R.P."/>
            <person name="Dyer P.S."/>
            <person name="Fillinger S."/>
            <person name="Fournier E."/>
            <person name="Gout L."/>
            <person name="Hahn M."/>
            <person name="Kohn L."/>
            <person name="Lapalu N."/>
            <person name="Plummer K.M."/>
            <person name="Pradier J.M."/>
            <person name="Quevillon E."/>
            <person name="Sharon A."/>
            <person name="Simon A."/>
            <person name="ten Have A."/>
            <person name="Tudzynski B."/>
            <person name="Tudzynski P."/>
            <person name="Wincker P."/>
            <person name="Andrew M."/>
            <person name="Anthouard V."/>
            <person name="Beever R.E."/>
            <person name="Beffa R."/>
            <person name="Benoit I."/>
            <person name="Bouzid O."/>
            <person name="Brault B."/>
            <person name="Chen Z."/>
            <person name="Choquer M."/>
            <person name="Collemare J."/>
            <person name="Cotton P."/>
            <person name="Danchin E.G."/>
            <person name="Da Silva C."/>
            <person name="Gautier A."/>
            <person name="Giraud C."/>
            <person name="Giraud T."/>
            <person name="Gonzalez C."/>
            <person name="Grossetete S."/>
            <person name="Guldener U."/>
            <person name="Henrissat B."/>
            <person name="Howlett B.J."/>
            <person name="Kodira C."/>
            <person name="Kretschmer M."/>
            <person name="Lappartient A."/>
            <person name="Leroch M."/>
            <person name="Levis C."/>
            <person name="Mauceli E."/>
            <person name="Neuveglise C."/>
            <person name="Oeser B."/>
            <person name="Pearson M."/>
            <person name="Poulain J."/>
            <person name="Poussereau N."/>
            <person name="Quesneville H."/>
            <person name="Rascle C."/>
            <person name="Schumacher J."/>
            <person name="Segurens B."/>
            <person name="Sexton A."/>
            <person name="Silva E."/>
            <person name="Sirven C."/>
            <person name="Soanes D.M."/>
            <person name="Talbot N.J."/>
            <person name="Templeton M."/>
            <person name="Yandava C."/>
            <person name="Yarden O."/>
            <person name="Zeng Q."/>
            <person name="Rollins J.A."/>
            <person name="Lebrun M.H."/>
            <person name="Dickman M."/>
        </authorList>
    </citation>
    <scope>NUCLEOTIDE SEQUENCE [LARGE SCALE GENOMIC DNA]</scope>
    <source>
        <strain evidence="3 4">B05.10</strain>
    </source>
</reference>
<dbReference type="Pfam" id="PF01636">
    <property type="entry name" value="APH"/>
    <property type="match status" value="1"/>
</dbReference>
<accession>A0A384JS31</accession>
<dbReference type="PANTHER" id="PTHR21310">
    <property type="entry name" value="AMINOGLYCOSIDE PHOSPHOTRANSFERASE-RELATED-RELATED"/>
    <property type="match status" value="1"/>
</dbReference>
<dbReference type="Proteomes" id="UP000001798">
    <property type="component" value="Chromosome 9"/>
</dbReference>
<gene>
    <name evidence="3" type="ORF">BCIN_09g02530</name>
</gene>
<dbReference type="InterPro" id="IPR002575">
    <property type="entry name" value="Aminoglycoside_PTrfase"/>
</dbReference>
<dbReference type="KEGG" id="bfu:BCIN_09g02530"/>
<feature type="domain" description="Aminoglycoside phosphotransferase" evidence="2">
    <location>
        <begin position="97"/>
        <end position="294"/>
    </location>
</feature>
<name>A0A384JS31_BOTFB</name>